<comment type="catalytic activity">
    <reaction evidence="6 7">
        <text>Release of N-terminal amino acids, preferentially methionine, from peptides and arylamides.</text>
        <dbReference type="EC" id="3.4.11.18"/>
    </reaction>
</comment>
<feature type="binding site" evidence="6">
    <location>
        <position position="234"/>
    </location>
    <ligand>
        <name>a divalent metal cation</name>
        <dbReference type="ChEBI" id="CHEBI:60240"/>
        <label>1</label>
    </ligand>
</feature>
<evidence type="ECO:0000256" key="1">
    <source>
        <dbReference type="ARBA" id="ARBA00002521"/>
    </source>
</evidence>
<dbReference type="InterPro" id="IPR002467">
    <property type="entry name" value="Pept_M24A_MAP1"/>
</dbReference>
<dbReference type="PANTHER" id="PTHR43330:SF27">
    <property type="entry name" value="METHIONINE AMINOPEPTIDASE"/>
    <property type="match status" value="1"/>
</dbReference>
<dbReference type="InterPro" id="IPR036005">
    <property type="entry name" value="Creatinase/aminopeptidase-like"/>
</dbReference>
<keyword evidence="2 6" id="KW-0031">Aminopeptidase</keyword>
<sequence length="273" mass="29949">MVFYKTEEEIELLRESNRIVCMALAHVGSMLRPGMTGAEIDKAAEELIRDHGGVPSFKGYQGFPGSLCVSVNEQVVHGIPTKDQVFQDGDIVSVDCGVHLNGFHGDSAYTFPVGEVDEAVMELCRVTHTSLYKGIDAAIVGNRIGDIGFAIQQYAEREHGYGIVRELVGHGIGRELHEAPEVPNYGKRGRGPVLKHGLVVAIEPMVNLGRKEVRTERDGWTIYAKDRKPSAHYEHSIVVLKTGPQPLSDHSIIEEALEKNPDVQYVGVISQAV</sequence>
<feature type="binding site" evidence="6">
    <location>
        <position position="106"/>
    </location>
    <ligand>
        <name>a divalent metal cation</name>
        <dbReference type="ChEBI" id="CHEBI:60240"/>
        <label>1</label>
    </ligand>
</feature>
<dbReference type="STRING" id="1524460.IX84_14680"/>
<evidence type="ECO:0000256" key="4">
    <source>
        <dbReference type="ARBA" id="ARBA00022723"/>
    </source>
</evidence>
<dbReference type="GO" id="GO:0046872">
    <property type="term" value="F:metal ion binding"/>
    <property type="evidence" value="ECO:0007669"/>
    <property type="project" value="UniProtKB-UniRule"/>
</dbReference>
<proteinExistence type="inferred from homology"/>
<reference evidence="9 10" key="1">
    <citation type="journal article" date="2014" name="Int. J. Syst. Evol. Microbiol.">
        <title>Phaeodactylibacter xiamenensis gen. nov., sp. nov., a member of the family Saprospiraceae isolated from the marine alga Phaeodactylum tricornutum.</title>
        <authorList>
            <person name="Chen Z.Jr."/>
            <person name="Lei X."/>
            <person name="Lai Q."/>
            <person name="Li Y."/>
            <person name="Zhang B."/>
            <person name="Zhang J."/>
            <person name="Zhang H."/>
            <person name="Yang L."/>
            <person name="Zheng W."/>
            <person name="Tian Y."/>
            <person name="Yu Z."/>
            <person name="Xu H.Jr."/>
            <person name="Zheng T."/>
        </authorList>
    </citation>
    <scope>NUCLEOTIDE SEQUENCE [LARGE SCALE GENOMIC DNA]</scope>
    <source>
        <strain evidence="9 10">KD52</strain>
    </source>
</reference>
<name>A0A098S535_9BACT</name>
<feature type="binding site" evidence="6">
    <location>
        <position position="77"/>
    </location>
    <ligand>
        <name>substrate</name>
    </ligand>
</feature>
<dbReference type="OrthoDB" id="9802055at2"/>
<evidence type="ECO:0000256" key="6">
    <source>
        <dbReference type="HAMAP-Rule" id="MF_01974"/>
    </source>
</evidence>
<feature type="binding site" evidence="6">
    <location>
        <position position="106"/>
    </location>
    <ligand>
        <name>a divalent metal cation</name>
        <dbReference type="ChEBI" id="CHEBI:60240"/>
        <label>2</label>
        <note>catalytic</note>
    </ligand>
</feature>
<evidence type="ECO:0000313" key="10">
    <source>
        <dbReference type="Proteomes" id="UP000029736"/>
    </source>
</evidence>
<evidence type="ECO:0000259" key="8">
    <source>
        <dbReference type="Pfam" id="PF00557"/>
    </source>
</evidence>
<dbReference type="HAMAP" id="MF_01974">
    <property type="entry name" value="MetAP_1"/>
    <property type="match status" value="1"/>
</dbReference>
<dbReference type="PANTHER" id="PTHR43330">
    <property type="entry name" value="METHIONINE AMINOPEPTIDASE"/>
    <property type="match status" value="1"/>
</dbReference>
<dbReference type="InterPro" id="IPR001714">
    <property type="entry name" value="Pept_M24_MAP"/>
</dbReference>
<dbReference type="GO" id="GO:0006508">
    <property type="term" value="P:proteolysis"/>
    <property type="evidence" value="ECO:0007669"/>
    <property type="project" value="UniProtKB-KW"/>
</dbReference>
<dbReference type="EC" id="3.4.11.18" evidence="6 7"/>
<dbReference type="Pfam" id="PF00557">
    <property type="entry name" value="Peptidase_M24"/>
    <property type="match status" value="1"/>
</dbReference>
<keyword evidence="10" id="KW-1185">Reference proteome</keyword>
<gene>
    <name evidence="6" type="primary">map</name>
    <name evidence="9" type="ORF">IX84_14680</name>
</gene>
<dbReference type="GO" id="GO:0070006">
    <property type="term" value="F:metalloaminopeptidase activity"/>
    <property type="evidence" value="ECO:0007669"/>
    <property type="project" value="UniProtKB-UniRule"/>
</dbReference>
<comment type="subunit">
    <text evidence="6">Monomer.</text>
</comment>
<feature type="binding site" evidence="6">
    <location>
        <position position="203"/>
    </location>
    <ligand>
        <name>a divalent metal cation</name>
        <dbReference type="ChEBI" id="CHEBI:60240"/>
        <label>2</label>
        <note>catalytic</note>
    </ligand>
</feature>
<dbReference type="Gene3D" id="3.90.230.10">
    <property type="entry name" value="Creatinase/methionine aminopeptidase superfamily"/>
    <property type="match status" value="1"/>
</dbReference>
<evidence type="ECO:0000256" key="2">
    <source>
        <dbReference type="ARBA" id="ARBA00022438"/>
    </source>
</evidence>
<dbReference type="EMBL" id="JPOS01000035">
    <property type="protein sequence ID" value="KGE87459.1"/>
    <property type="molecule type" value="Genomic_DNA"/>
</dbReference>
<evidence type="ECO:0000313" key="9">
    <source>
        <dbReference type="EMBL" id="KGE87459.1"/>
    </source>
</evidence>
<feature type="domain" description="Peptidase M24" evidence="8">
    <location>
        <begin position="11"/>
        <end position="239"/>
    </location>
</feature>
<dbReference type="InterPro" id="IPR000994">
    <property type="entry name" value="Pept_M24"/>
</dbReference>
<feature type="binding site" evidence="6">
    <location>
        <position position="234"/>
    </location>
    <ligand>
        <name>a divalent metal cation</name>
        <dbReference type="ChEBI" id="CHEBI:60240"/>
        <label>2</label>
        <note>catalytic</note>
    </ligand>
</feature>
<evidence type="ECO:0000256" key="7">
    <source>
        <dbReference type="RuleBase" id="RU003653"/>
    </source>
</evidence>
<dbReference type="Proteomes" id="UP000029736">
    <property type="component" value="Unassembled WGS sequence"/>
</dbReference>
<feature type="binding site" evidence="6">
    <location>
        <position position="177"/>
    </location>
    <ligand>
        <name>substrate</name>
    </ligand>
</feature>
<comment type="caution">
    <text evidence="9">The sequence shown here is derived from an EMBL/GenBank/DDBJ whole genome shotgun (WGS) entry which is preliminary data.</text>
</comment>
<dbReference type="GO" id="GO:0004239">
    <property type="term" value="F:initiator methionyl aminopeptidase activity"/>
    <property type="evidence" value="ECO:0007669"/>
    <property type="project" value="UniProtKB-UniRule"/>
</dbReference>
<organism evidence="9 10">
    <name type="scientific">Phaeodactylibacter xiamenensis</name>
    <dbReference type="NCBI Taxonomy" id="1524460"/>
    <lineage>
        <taxon>Bacteria</taxon>
        <taxon>Pseudomonadati</taxon>
        <taxon>Bacteroidota</taxon>
        <taxon>Saprospiria</taxon>
        <taxon>Saprospirales</taxon>
        <taxon>Haliscomenobacteraceae</taxon>
        <taxon>Phaeodactylibacter</taxon>
    </lineage>
</organism>
<evidence type="ECO:0000256" key="5">
    <source>
        <dbReference type="ARBA" id="ARBA00022801"/>
    </source>
</evidence>
<keyword evidence="3 6" id="KW-0645">Protease</keyword>
<dbReference type="PRINTS" id="PR00599">
    <property type="entry name" value="MAPEPTIDASE"/>
</dbReference>
<dbReference type="AlphaFoldDB" id="A0A098S535"/>
<keyword evidence="4 6" id="KW-0479">Metal-binding</keyword>
<dbReference type="SUPFAM" id="SSF55920">
    <property type="entry name" value="Creatinase/aminopeptidase"/>
    <property type="match status" value="1"/>
</dbReference>
<dbReference type="CDD" id="cd01086">
    <property type="entry name" value="MetAP1"/>
    <property type="match status" value="1"/>
</dbReference>
<feature type="binding site" evidence="6">
    <location>
        <position position="170"/>
    </location>
    <ligand>
        <name>a divalent metal cation</name>
        <dbReference type="ChEBI" id="CHEBI:60240"/>
        <label>2</label>
        <note>catalytic</note>
    </ligand>
</feature>
<protein>
    <recommendedName>
        <fullName evidence="6 7">Methionine aminopeptidase</fullName>
        <shortName evidence="6">MAP</shortName>
        <shortName evidence="6">MetAP</shortName>
        <ecNumber evidence="6 7">3.4.11.18</ecNumber>
    </recommendedName>
    <alternativeName>
        <fullName evidence="6">Peptidase M</fullName>
    </alternativeName>
</protein>
<comment type="cofactor">
    <cofactor evidence="6">
        <name>Co(2+)</name>
        <dbReference type="ChEBI" id="CHEBI:48828"/>
    </cofactor>
    <cofactor evidence="6">
        <name>Zn(2+)</name>
        <dbReference type="ChEBI" id="CHEBI:29105"/>
    </cofactor>
    <cofactor evidence="6">
        <name>Mn(2+)</name>
        <dbReference type="ChEBI" id="CHEBI:29035"/>
    </cofactor>
    <cofactor evidence="6">
        <name>Fe(2+)</name>
        <dbReference type="ChEBI" id="CHEBI:29033"/>
    </cofactor>
    <text evidence="6">Binds 2 divalent metal cations per subunit. Has a high-affinity and a low affinity metal-binding site. The true nature of the physiological cofactor is under debate. The enzyme is active with cobalt, zinc, manganese or divalent iron ions. Most likely, methionine aminopeptidases function as mononuclear Fe(2+)-metalloproteases under physiological conditions, and the catalytically relevant metal-binding site has been assigned to the histidine-containing high-affinity site.</text>
</comment>
<comment type="similarity">
    <text evidence="6">Belongs to the peptidase M24A family. Methionine aminopeptidase type 1 subfamily.</text>
</comment>
<dbReference type="NCBIfam" id="TIGR00500">
    <property type="entry name" value="met_pdase_I"/>
    <property type="match status" value="1"/>
</dbReference>
<feature type="binding site" evidence="6">
    <location>
        <position position="95"/>
    </location>
    <ligand>
        <name>a divalent metal cation</name>
        <dbReference type="ChEBI" id="CHEBI:60240"/>
        <label>1</label>
    </ligand>
</feature>
<keyword evidence="5 6" id="KW-0378">Hydrolase</keyword>
<evidence type="ECO:0000256" key="3">
    <source>
        <dbReference type="ARBA" id="ARBA00022670"/>
    </source>
</evidence>
<dbReference type="RefSeq" id="WP_044221857.1">
    <property type="nucleotide sequence ID" value="NZ_JBKAGJ010000027.1"/>
</dbReference>
<dbReference type="GO" id="GO:0005829">
    <property type="term" value="C:cytosol"/>
    <property type="evidence" value="ECO:0007669"/>
    <property type="project" value="TreeGrafter"/>
</dbReference>
<accession>A0A098S535</accession>
<comment type="function">
    <text evidence="1 6">Removes the N-terminal methionine from nascent proteins. The N-terminal methionine is often cleaved when the second residue in the primary sequence is small and uncharged (Met-Ala-, Cys, Gly, Pro, Ser, Thr, or Val). Requires deformylation of the N(alpha)-formylated initiator methionine before it can be hydrolyzed.</text>
</comment>